<dbReference type="SMART" id="SM01359">
    <property type="entry name" value="A2M_N_2"/>
    <property type="match status" value="1"/>
</dbReference>
<dbReference type="PANTHER" id="PTHR40094:SF1">
    <property type="entry name" value="UBIQUITIN DOMAIN-CONTAINING PROTEIN"/>
    <property type="match status" value="1"/>
</dbReference>
<feature type="domain" description="Alpha-2-macroglobulin bait region" evidence="2">
    <location>
        <begin position="1040"/>
        <end position="1194"/>
    </location>
</feature>
<evidence type="ECO:0000259" key="3">
    <source>
        <dbReference type="SMART" id="SM01360"/>
    </source>
</evidence>
<dbReference type="Pfam" id="PF17973">
    <property type="entry name" value="bMG10"/>
    <property type="match status" value="1"/>
</dbReference>
<dbReference type="InterPro" id="IPR041246">
    <property type="entry name" value="Bact_MG10"/>
</dbReference>
<dbReference type="Pfam" id="PF07703">
    <property type="entry name" value="A2M_BRD"/>
    <property type="match status" value="1"/>
</dbReference>
<protein>
    <recommendedName>
        <fullName evidence="6">Large extracellular alpha-helical protein</fullName>
    </recommendedName>
</protein>
<dbReference type="Gene3D" id="2.60.40.1930">
    <property type="match status" value="1"/>
</dbReference>
<reference evidence="4 5" key="1">
    <citation type="submission" date="2018-06" db="EMBL/GenBank/DDBJ databases">
        <title>Genomic Encyclopedia of Type Strains, Phase IV (KMG-IV): sequencing the most valuable type-strain genomes for metagenomic binning, comparative biology and taxonomic classification.</title>
        <authorList>
            <person name="Goeker M."/>
        </authorList>
    </citation>
    <scope>NUCLEOTIDE SEQUENCE [LARGE SCALE GENOMIC DNA]</scope>
    <source>
        <strain evidence="4 5">DSM 24032</strain>
    </source>
</reference>
<dbReference type="Proteomes" id="UP000253083">
    <property type="component" value="Unassembled WGS sequence"/>
</dbReference>
<evidence type="ECO:0000256" key="1">
    <source>
        <dbReference type="ARBA" id="ARBA00010556"/>
    </source>
</evidence>
<feature type="domain" description="Alpha-2-macroglobulin" evidence="3">
    <location>
        <begin position="1257"/>
        <end position="1347"/>
    </location>
</feature>
<dbReference type="InParanoid" id="A0A395JQN3"/>
<evidence type="ECO:0000313" key="5">
    <source>
        <dbReference type="Proteomes" id="UP000253083"/>
    </source>
</evidence>
<dbReference type="EMBL" id="QNRT01000001">
    <property type="protein sequence ID" value="RBP52756.1"/>
    <property type="molecule type" value="Genomic_DNA"/>
</dbReference>
<dbReference type="InterPro" id="IPR011625">
    <property type="entry name" value="A2M_N_BRD"/>
</dbReference>
<organism evidence="4 5">
    <name type="scientific">Arenicella xantha</name>
    <dbReference type="NCBI Taxonomy" id="644221"/>
    <lineage>
        <taxon>Bacteria</taxon>
        <taxon>Pseudomonadati</taxon>
        <taxon>Pseudomonadota</taxon>
        <taxon>Gammaproteobacteria</taxon>
        <taxon>Arenicellales</taxon>
        <taxon>Arenicellaceae</taxon>
        <taxon>Arenicella</taxon>
    </lineage>
</organism>
<dbReference type="Pfam" id="PF00207">
    <property type="entry name" value="A2M"/>
    <property type="match status" value="1"/>
</dbReference>
<sequence length="1991" mass="221359">MDTGRLLILVLLFIVAPTYAQLAYDSADFNQRNEMLSLLRVTPHGEQVPISNRQVVFKFNQPVVPVGDMQRESASIPITFQPAVNCEWLWLDTSSLACQLKKRDQLRLATRYLITVNPGITTVAGDAMSSPQTFEFTTIRPAVSRVYLHQWVDAGRPVMQVSFNQPVTRSSVLRLLSLWTGSQSISLVAPELHNSLRGSFHLRTTSDAEFEQTRSLGRAVAEEPDTSEVVAELDSRRNAFDYARSTWYLVPSKDLPVDTPITLRLHAGLTSIWGNRTGSSDMQVHQFRSLPEFSFVGVECRQKDSNENVVVAPTHTTQTLLRDAESKQKIFADLPECQPLSSASLLFSTPVSYATAKLALTVTPDLAGGLVDYDPWAARQDEYQLRYFFKRRFNYADTRPYRMMLPEVLKAFEQYRLTSNENLLDELGRALPSSMDMSFLTAHRTPRLHLDHQHSVFEKTLDTELPVTVTNLDKLVVNGYSKTTATEHSANQQYEKPLPVVEDIAYAVPLGVREMLNGESGIVVGELTAQASEPGLTNYVPRFVSQVTPFQVHLKLGHFKSIAWVTDLATGEPVANASLRIEVDNYQSISPFVNGKKLDNDSAPTVKTDRHGVAVLPGQLAVDPTLRWLGAGNYRHDRLMLKVSKGDDFAVLPVDYNYSAWSDVWPHMQRKNSYTHAWGTTAQGIYKAGDTIQYKLYVRNQSNDHWVAPPAGEYTLEVVDPKDQVVEKISDLTLSEFGSYAGEFNTNAAAAVGWYQFRLSIKADGAHLNLAPMRVLVSDFTPASFRVSTELNGDQFESGDTLQVSTAAKMHAGGPYADADTRVTAMINPTRFVSRHPAAKGFFFGKQVHSGRITAHQSVAPVSQEGELNTEFTLGDYAPYFGRLVVESAVRDERGKYVASSASADYVGRNRFVGLKNTRWVHKVSEPASVEVVVVDAKGQPVSNTAVSVQIEHEVTRAARVKSAGNAYLTQYSREWVKQSDCQLVSTEQALSCDFEPTAPGRYRIVANIQDTKQRANQSVLKVWVVGKGQVVWGDDDRQLELIADAESYKSGDTAKFLIKNPYPDAQALITVERYGVRRHWQQTLQGSTPIIEVPIEADDYPGVYVSVVVTSPRVAQPLGDGQVDLGKPTFKLGYAALKVVDDSKQLEVEVKSDRELYRPRETVVVDLRAKPKAGRATPIEAAVVVIDEAVFDLNRSGTAYYDPYLGFNHLDTLGVSNYNLLMRLVGRQKFEKKGANPGGGGGGEDAPDLRNVMKFVAYWNPSIKLDKRGKGQFEFELPDNLTGWRVFVMAVTSEDQMGLGDAQFKVNRPTELRPVMPNQLTEGDQVQAGFSVMNRTSRTRQITVDLKAAGDALSAPLSKQVTLAMAPYERTQVWLDVSAAKYGEIAFMAKAGDQEDQDALEHHVPVNKRRALISAATYGTTLGETVSEKIAFPAGIYSDVGGLSVQISPTVLGNLNGAFEYLRDYPYFCWEQRLSKSLGAAQFMSLNAYLDDDLTWPESQQVVSDTFASAASFQAPNGGMTYWINDNRYVSPYLSAYTAMGFVWLRKAGHTPPEQVESRLHEYLKTYLRRDDSDLSNQQRTMQGMRSSIRAVALAALAASGQLDAQELARYKPHWSSMDLFGKAHFLQAAVALEQPIEELSELSQNLLSFSSQSGGKFQFNESLGNDYGAMLHTPLRSNCAILSSLLQATAGSPELLHLIGDVPFKQVRAITQTRGNRDHWQNTQENVFCMNALLEFSRVYEKEPPAMLVDVTLHTDKYGVQDLGNTRFDDLRNPPVTLANETLPVESNLAGDVAINKQGTGRVYYGVRLQYAKTEDAASAVNAGMEINREYSVERDGRWHLLESPMQLEKGELVRVDLFVSTPTARHFVVIDDPVPGGLEPVNRDLATASEVDADKGAFIASQHSWWFQRDSWQSYGRYGYSFYHKELRHNSARFYSDYLPAGDYHLSYTAQAIAGGEFSVMPFKASEMYDPDVYGLGVPASLQVEKVK</sequence>
<dbReference type="FunCoup" id="A0A395JQN3">
    <property type="interactions" value="103"/>
</dbReference>
<dbReference type="SUPFAM" id="SSF48239">
    <property type="entry name" value="Terpenoid cyclases/Protein prenyltransferases"/>
    <property type="match status" value="1"/>
</dbReference>
<keyword evidence="5" id="KW-1185">Reference proteome</keyword>
<dbReference type="InterPro" id="IPR051802">
    <property type="entry name" value="YfhM-like"/>
</dbReference>
<dbReference type="Gene3D" id="1.50.10.20">
    <property type="match status" value="1"/>
</dbReference>
<evidence type="ECO:0000259" key="2">
    <source>
        <dbReference type="SMART" id="SM01359"/>
    </source>
</evidence>
<accession>A0A395JQN3</accession>
<comment type="similarity">
    <text evidence="1">Belongs to the protease inhibitor I39 (alpha-2-macroglobulin) family. Bacterial alpha-2-macroglobulin subfamily.</text>
</comment>
<proteinExistence type="inferred from homology"/>
<dbReference type="InterPro" id="IPR001599">
    <property type="entry name" value="Macroglobln_a2"/>
</dbReference>
<evidence type="ECO:0000313" key="4">
    <source>
        <dbReference type="EMBL" id="RBP52756.1"/>
    </source>
</evidence>
<dbReference type="InterPro" id="IPR002890">
    <property type="entry name" value="MG2"/>
</dbReference>
<evidence type="ECO:0008006" key="6">
    <source>
        <dbReference type="Google" id="ProtNLM"/>
    </source>
</evidence>
<dbReference type="PANTHER" id="PTHR40094">
    <property type="entry name" value="ALPHA-2-MACROGLOBULIN HOMOLOG"/>
    <property type="match status" value="1"/>
</dbReference>
<dbReference type="InterPro" id="IPR008930">
    <property type="entry name" value="Terpenoid_cyclase/PrenylTrfase"/>
</dbReference>
<gene>
    <name evidence="4" type="ORF">DFR28_101139</name>
</gene>
<comment type="caution">
    <text evidence="4">The sequence shown here is derived from an EMBL/GenBank/DDBJ whole genome shotgun (WGS) entry which is preliminary data.</text>
</comment>
<name>A0A395JQN3_9GAMM</name>
<dbReference type="Pfam" id="PF01835">
    <property type="entry name" value="MG2"/>
    <property type="match status" value="1"/>
</dbReference>
<dbReference type="GO" id="GO:0004866">
    <property type="term" value="F:endopeptidase inhibitor activity"/>
    <property type="evidence" value="ECO:0007669"/>
    <property type="project" value="InterPro"/>
</dbReference>
<dbReference type="SMART" id="SM01360">
    <property type="entry name" value="A2M"/>
    <property type="match status" value="1"/>
</dbReference>
<dbReference type="Gene3D" id="2.60.40.3710">
    <property type="match status" value="1"/>
</dbReference>